<dbReference type="InterPro" id="IPR013249">
    <property type="entry name" value="RNA_pol_sigma70_r4_t2"/>
</dbReference>
<dbReference type="GO" id="GO:0016987">
    <property type="term" value="F:sigma factor activity"/>
    <property type="evidence" value="ECO:0007669"/>
    <property type="project" value="UniProtKB-KW"/>
</dbReference>
<dbReference type="InterPro" id="IPR013324">
    <property type="entry name" value="RNA_pol_sigma_r3/r4-like"/>
</dbReference>
<dbReference type="RefSeq" id="WP_313984947.1">
    <property type="nucleotide sequence ID" value="NZ_JASJOS010000013.1"/>
</dbReference>
<evidence type="ECO:0000256" key="1">
    <source>
        <dbReference type="ARBA" id="ARBA00010641"/>
    </source>
</evidence>
<organism evidence="7 8">
    <name type="scientific">Xanthocytophaga flava</name>
    <dbReference type="NCBI Taxonomy" id="3048013"/>
    <lineage>
        <taxon>Bacteria</taxon>
        <taxon>Pseudomonadati</taxon>
        <taxon>Bacteroidota</taxon>
        <taxon>Cytophagia</taxon>
        <taxon>Cytophagales</taxon>
        <taxon>Rhodocytophagaceae</taxon>
        <taxon>Xanthocytophaga</taxon>
    </lineage>
</organism>
<evidence type="ECO:0000256" key="3">
    <source>
        <dbReference type="ARBA" id="ARBA00023082"/>
    </source>
</evidence>
<dbReference type="PANTHER" id="PTHR43133">
    <property type="entry name" value="RNA POLYMERASE ECF-TYPE SIGMA FACTO"/>
    <property type="match status" value="1"/>
</dbReference>
<sequence length="482" mass="54510">MNDTTKSFWGIAYKQNIAKMIGVCLRYTQNRQIAEDLAHDAFMVAMDKFSTYTNKGPFEAWLRRIVVNVALQYLRERKKYNPLEIRIDTTLLPDATPLLEIYEDNLLQDYSNVAEADLLNIIGLLPEHHRLVFNLYVMDNYTHAQIGVQLGISEGTSKSHLARARKKIKELLVTKTGDKTRRKHAFWFFLLSYKLWGVDFFCKEQLGSLAISPQKTSSFQTENFRNVYNPQHISPPTIPKLYWNISTGSIITVSIVAISVLLSYSDSQPKTPVKVEKPVAIASGNIADSVSSNYTVNHFSHPTTATISRNAIIHTENSKPIEKMRPLHTLGLLLIPAMSLDSTTLQYTISDSLKNQKIPSISVVEPPTIIQQEKPATKTGKERLSGTFYASKLFWSPADRGLILKGSHVRVNMNTQKFKGDGTFSFINHIDYLVVDGTPMKLDQTIELSDKKYQLNELSEQEIAKKYGDKEMSVVVEISLAE</sequence>
<evidence type="ECO:0000313" key="7">
    <source>
        <dbReference type="EMBL" id="MDJ1484109.1"/>
    </source>
</evidence>
<accession>A0AAE3U8K3</accession>
<evidence type="ECO:0000256" key="2">
    <source>
        <dbReference type="ARBA" id="ARBA00023015"/>
    </source>
</evidence>
<dbReference type="GO" id="GO:0006352">
    <property type="term" value="P:DNA-templated transcription initiation"/>
    <property type="evidence" value="ECO:0007669"/>
    <property type="project" value="InterPro"/>
</dbReference>
<dbReference type="CDD" id="cd06171">
    <property type="entry name" value="Sigma70_r4"/>
    <property type="match status" value="1"/>
</dbReference>
<keyword evidence="3" id="KW-0731">Sigma factor</keyword>
<keyword evidence="4" id="KW-0804">Transcription</keyword>
<protein>
    <submittedName>
        <fullName evidence="7">Sigma-70 family RNA polymerase sigma factor</fullName>
    </submittedName>
</protein>
<dbReference type="Gene3D" id="1.10.10.10">
    <property type="entry name" value="Winged helix-like DNA-binding domain superfamily/Winged helix DNA-binding domain"/>
    <property type="match status" value="1"/>
</dbReference>
<feature type="domain" description="RNA polymerase sigma factor 70 region 4 type 2" evidence="6">
    <location>
        <begin position="117"/>
        <end position="168"/>
    </location>
</feature>
<dbReference type="PANTHER" id="PTHR43133:SF46">
    <property type="entry name" value="RNA POLYMERASE SIGMA-70 FACTOR ECF SUBFAMILY"/>
    <property type="match status" value="1"/>
</dbReference>
<comment type="similarity">
    <text evidence="1">Belongs to the sigma-70 factor family. ECF subfamily.</text>
</comment>
<dbReference type="InterPro" id="IPR039425">
    <property type="entry name" value="RNA_pol_sigma-70-like"/>
</dbReference>
<dbReference type="InterPro" id="IPR013325">
    <property type="entry name" value="RNA_pol_sigma_r2"/>
</dbReference>
<evidence type="ECO:0000256" key="4">
    <source>
        <dbReference type="ARBA" id="ARBA00023163"/>
    </source>
</evidence>
<name>A0AAE3U8K3_9BACT</name>
<gene>
    <name evidence="7" type="ORF">QNI16_26665</name>
</gene>
<dbReference type="InterPro" id="IPR036388">
    <property type="entry name" value="WH-like_DNA-bd_sf"/>
</dbReference>
<dbReference type="Gene3D" id="1.10.1740.10">
    <property type="match status" value="1"/>
</dbReference>
<comment type="caution">
    <text evidence="7">The sequence shown here is derived from an EMBL/GenBank/DDBJ whole genome shotgun (WGS) entry which is preliminary data.</text>
</comment>
<reference evidence="7" key="1">
    <citation type="submission" date="2023-05" db="EMBL/GenBank/DDBJ databases">
        <authorList>
            <person name="Zhang X."/>
        </authorList>
    </citation>
    <scope>NUCLEOTIDE SEQUENCE</scope>
    <source>
        <strain evidence="7">YF14B1</strain>
    </source>
</reference>
<evidence type="ECO:0000313" key="8">
    <source>
        <dbReference type="Proteomes" id="UP001241110"/>
    </source>
</evidence>
<evidence type="ECO:0000259" key="6">
    <source>
        <dbReference type="Pfam" id="PF08281"/>
    </source>
</evidence>
<feature type="domain" description="RNA polymerase sigma-70 region 2" evidence="5">
    <location>
        <begin position="13"/>
        <end position="79"/>
    </location>
</feature>
<dbReference type="GO" id="GO:0003677">
    <property type="term" value="F:DNA binding"/>
    <property type="evidence" value="ECO:0007669"/>
    <property type="project" value="InterPro"/>
</dbReference>
<dbReference type="Pfam" id="PF04542">
    <property type="entry name" value="Sigma70_r2"/>
    <property type="match status" value="1"/>
</dbReference>
<proteinExistence type="inferred from homology"/>
<dbReference type="SUPFAM" id="SSF88946">
    <property type="entry name" value="Sigma2 domain of RNA polymerase sigma factors"/>
    <property type="match status" value="1"/>
</dbReference>
<keyword evidence="2" id="KW-0805">Transcription regulation</keyword>
<dbReference type="AlphaFoldDB" id="A0AAE3U8K3"/>
<dbReference type="InterPro" id="IPR014284">
    <property type="entry name" value="RNA_pol_sigma-70_dom"/>
</dbReference>
<dbReference type="NCBIfam" id="TIGR02937">
    <property type="entry name" value="sigma70-ECF"/>
    <property type="match status" value="1"/>
</dbReference>
<dbReference type="InterPro" id="IPR007627">
    <property type="entry name" value="RNA_pol_sigma70_r2"/>
</dbReference>
<dbReference type="EMBL" id="JASJOS010000013">
    <property type="protein sequence ID" value="MDJ1484109.1"/>
    <property type="molecule type" value="Genomic_DNA"/>
</dbReference>
<dbReference type="SUPFAM" id="SSF88659">
    <property type="entry name" value="Sigma3 and sigma4 domains of RNA polymerase sigma factors"/>
    <property type="match status" value="1"/>
</dbReference>
<dbReference type="Proteomes" id="UP001241110">
    <property type="component" value="Unassembled WGS sequence"/>
</dbReference>
<dbReference type="Pfam" id="PF08281">
    <property type="entry name" value="Sigma70_r4_2"/>
    <property type="match status" value="1"/>
</dbReference>
<evidence type="ECO:0000259" key="5">
    <source>
        <dbReference type="Pfam" id="PF04542"/>
    </source>
</evidence>